<keyword evidence="3" id="KW-0614">Plasmid</keyword>
<dbReference type="PANTHER" id="PTHR43143:SF6">
    <property type="entry name" value="BLL3016 PROTEIN"/>
    <property type="match status" value="1"/>
</dbReference>
<dbReference type="InterPro" id="IPR029052">
    <property type="entry name" value="Metallo-depent_PP-like"/>
</dbReference>
<name>F6GBU2_RALS8</name>
<evidence type="ECO:0000259" key="2">
    <source>
        <dbReference type="Pfam" id="PF00149"/>
    </source>
</evidence>
<proteinExistence type="predicted"/>
<dbReference type="KEGG" id="rsn:RSPO_m01665"/>
<dbReference type="Pfam" id="PF00149">
    <property type="entry name" value="Metallophos"/>
    <property type="match status" value="1"/>
</dbReference>
<dbReference type="Proteomes" id="UP000007953">
    <property type="component" value="Plasmid megaplasmid"/>
</dbReference>
<dbReference type="AlphaFoldDB" id="F6GBU2"/>
<dbReference type="Gene3D" id="3.60.21.10">
    <property type="match status" value="1"/>
</dbReference>
<dbReference type="InterPro" id="IPR004843">
    <property type="entry name" value="Calcineurin-like_PHP"/>
</dbReference>
<protein>
    <submittedName>
        <fullName evidence="3">Putative phosphohydrolase, Icc family</fullName>
    </submittedName>
</protein>
<evidence type="ECO:0000256" key="1">
    <source>
        <dbReference type="SAM" id="MobiDB-lite"/>
    </source>
</evidence>
<sequence>MTGRTGRASAGSRTRHQGISMTPLPGRRQFMRLAAVGGLVYASGLRGWQAMAASTGMRDDFYFVQLSDAHWGFQGPPNPDARGTLPKAIAAVNALSPAPDFVVFTGDLTHITEDVDERRRRLAEFRDIAAGLKIPVVHYMPGEHDASLDNGAAYSELFGRTHYAFDHKGVHFIVVDNVSDPSARVGEAQLAWLAADLRSVPAHTPIVVFTHRPLFDLYPQWDWATRDGAQVIDLLMPHPNVTVFYGHIHQEHHHMTGHIAHHSARSLMFPLPAPGSQPKRNPIPWDASQPYRGLGWRSITAQGKRDAATWALAEQPIRADAKANTPETT</sequence>
<feature type="region of interest" description="Disordered" evidence="1">
    <location>
        <begin position="1"/>
        <end position="23"/>
    </location>
</feature>
<dbReference type="GO" id="GO:0016787">
    <property type="term" value="F:hydrolase activity"/>
    <property type="evidence" value="ECO:0007669"/>
    <property type="project" value="UniProtKB-KW"/>
</dbReference>
<keyword evidence="3" id="KW-0378">Hydrolase</keyword>
<organism evidence="3 4">
    <name type="scientific">Ralstonia solanacearum (strain Po82)</name>
    <dbReference type="NCBI Taxonomy" id="1031711"/>
    <lineage>
        <taxon>Bacteria</taxon>
        <taxon>Pseudomonadati</taxon>
        <taxon>Pseudomonadota</taxon>
        <taxon>Betaproteobacteria</taxon>
        <taxon>Burkholderiales</taxon>
        <taxon>Burkholderiaceae</taxon>
        <taxon>Ralstonia</taxon>
        <taxon>Ralstonia solanacearum species complex</taxon>
    </lineage>
</organism>
<dbReference type="PROSITE" id="PS51318">
    <property type="entry name" value="TAT"/>
    <property type="match status" value="1"/>
</dbReference>
<dbReference type="SUPFAM" id="SSF56300">
    <property type="entry name" value="Metallo-dependent phosphatases"/>
    <property type="match status" value="1"/>
</dbReference>
<geneLocation type="plasmid" evidence="4"/>
<evidence type="ECO:0000313" key="3">
    <source>
        <dbReference type="EMBL" id="AEG72298.1"/>
    </source>
</evidence>
<dbReference type="PATRIC" id="fig|1031711.3.peg.4829"/>
<feature type="domain" description="Calcineurin-like phosphoesterase" evidence="2">
    <location>
        <begin position="63"/>
        <end position="250"/>
    </location>
</feature>
<dbReference type="HOGENOM" id="CLU_056914_0_0_4"/>
<reference evidence="3 4" key="1">
    <citation type="journal article" date="2011" name="J. Bacteriol.">
        <title>Complete genome sequence of the plant pathogen Ralstonia solanacearum strain Po82.</title>
        <authorList>
            <person name="Xu J."/>
            <person name="Zheng H.J."/>
            <person name="Liu L."/>
            <person name="Pan Z.C."/>
            <person name="Prior P."/>
            <person name="Tang B."/>
            <person name="Xu J.S."/>
            <person name="Zhang H."/>
            <person name="Tian Q."/>
            <person name="Zhang L.Q."/>
            <person name="Feng J."/>
        </authorList>
    </citation>
    <scope>NUCLEOTIDE SEQUENCE [LARGE SCALE GENOMIC DNA]</scope>
    <source>
        <strain evidence="4">Po82</strain>
    </source>
</reference>
<dbReference type="PANTHER" id="PTHR43143">
    <property type="entry name" value="METALLOPHOSPHOESTERASE, CALCINEURIN SUPERFAMILY"/>
    <property type="match status" value="1"/>
</dbReference>
<accession>F6GBU2</accession>
<evidence type="ECO:0000313" key="4">
    <source>
        <dbReference type="Proteomes" id="UP000007953"/>
    </source>
</evidence>
<dbReference type="EMBL" id="CP002820">
    <property type="protein sequence ID" value="AEG72298.1"/>
    <property type="molecule type" value="Genomic_DNA"/>
</dbReference>
<dbReference type="InterPro" id="IPR051918">
    <property type="entry name" value="STPP_CPPED1"/>
</dbReference>
<gene>
    <name evidence="3" type="ordered locus">RSPO_m01665</name>
</gene>
<dbReference type="InterPro" id="IPR006311">
    <property type="entry name" value="TAT_signal"/>
</dbReference>